<comment type="caution">
    <text evidence="3">The sequence shown here is derived from an EMBL/GenBank/DDBJ whole genome shotgun (WGS) entry which is preliminary data.</text>
</comment>
<feature type="region of interest" description="Disordered" evidence="1">
    <location>
        <begin position="1"/>
        <end position="54"/>
    </location>
</feature>
<proteinExistence type="predicted"/>
<name>A0ABY1QU30_9BACT</name>
<keyword evidence="4" id="KW-1185">Reference proteome</keyword>
<evidence type="ECO:0000313" key="3">
    <source>
        <dbReference type="EMBL" id="SMP80432.1"/>
    </source>
</evidence>
<organism evidence="3 4">
    <name type="scientific">Neorhodopirellula lusitana</name>
    <dbReference type="NCBI Taxonomy" id="445327"/>
    <lineage>
        <taxon>Bacteria</taxon>
        <taxon>Pseudomonadati</taxon>
        <taxon>Planctomycetota</taxon>
        <taxon>Planctomycetia</taxon>
        <taxon>Pirellulales</taxon>
        <taxon>Pirellulaceae</taxon>
        <taxon>Neorhodopirellula</taxon>
    </lineage>
</organism>
<evidence type="ECO:0000313" key="4">
    <source>
        <dbReference type="Proteomes" id="UP001158067"/>
    </source>
</evidence>
<keyword evidence="2" id="KW-0472">Membrane</keyword>
<evidence type="ECO:0000256" key="1">
    <source>
        <dbReference type="SAM" id="MobiDB-lite"/>
    </source>
</evidence>
<reference evidence="3 4" key="1">
    <citation type="submission" date="2017-05" db="EMBL/GenBank/DDBJ databases">
        <authorList>
            <person name="Varghese N."/>
            <person name="Submissions S."/>
        </authorList>
    </citation>
    <scope>NUCLEOTIDE SEQUENCE [LARGE SCALE GENOMIC DNA]</scope>
    <source>
        <strain evidence="3 4">DSM 25457</strain>
    </source>
</reference>
<dbReference type="Proteomes" id="UP001158067">
    <property type="component" value="Unassembled WGS sequence"/>
</dbReference>
<sequence length="151" mass="16295">KKRGTIGCTRVGESGVLTMGDHSRRPGDPQRSPIEVGSMVNPYDPPPQSTPKHRKTAPLFVASALVALIAFLISGPGILYATSDFSRRMAAGRRYATYDPELYLFGVSITPTTAQVLAFGVAPLLIALAVFLVFRGVRNRRLTPEPNADGR</sequence>
<protein>
    <submittedName>
        <fullName evidence="3">Uncharacterized protein</fullName>
    </submittedName>
</protein>
<accession>A0ABY1QU30</accession>
<keyword evidence="2" id="KW-0812">Transmembrane</keyword>
<feature type="transmembrane region" description="Helical" evidence="2">
    <location>
        <begin position="59"/>
        <end position="82"/>
    </location>
</feature>
<feature type="non-terminal residue" evidence="3">
    <location>
        <position position="1"/>
    </location>
</feature>
<evidence type="ECO:0000256" key="2">
    <source>
        <dbReference type="SAM" id="Phobius"/>
    </source>
</evidence>
<keyword evidence="2" id="KW-1133">Transmembrane helix</keyword>
<gene>
    <name evidence="3" type="ORF">SAMN06265222_1534</name>
</gene>
<feature type="transmembrane region" description="Helical" evidence="2">
    <location>
        <begin position="102"/>
        <end position="134"/>
    </location>
</feature>
<dbReference type="RefSeq" id="WP_283435690.1">
    <property type="nucleotide sequence ID" value="NZ_FXUG01000053.1"/>
</dbReference>
<dbReference type="EMBL" id="FXUG01000053">
    <property type="protein sequence ID" value="SMP80432.1"/>
    <property type="molecule type" value="Genomic_DNA"/>
</dbReference>